<feature type="domain" description="Enoyl reductase (ER)" evidence="3">
    <location>
        <begin position="22"/>
        <end position="302"/>
    </location>
</feature>
<evidence type="ECO:0000256" key="1">
    <source>
        <dbReference type="ARBA" id="ARBA00008072"/>
    </source>
</evidence>
<dbReference type="CDD" id="cd08249">
    <property type="entry name" value="enoyl_reductase_like"/>
    <property type="match status" value="1"/>
</dbReference>
<name>A0A8H4T5J3_9HYPO</name>
<dbReference type="InterPro" id="IPR020843">
    <property type="entry name" value="ER"/>
</dbReference>
<gene>
    <name evidence="4" type="ORF">FSARC_12867</name>
</gene>
<reference evidence="4" key="2">
    <citation type="submission" date="2020-05" db="EMBL/GenBank/DDBJ databases">
        <authorList>
            <person name="Kim H.-S."/>
            <person name="Proctor R.H."/>
            <person name="Brown D.W."/>
        </authorList>
    </citation>
    <scope>NUCLEOTIDE SEQUENCE</scope>
    <source>
        <strain evidence="4">NRRL 20472</strain>
    </source>
</reference>
<dbReference type="SUPFAM" id="SSF50129">
    <property type="entry name" value="GroES-like"/>
    <property type="match status" value="1"/>
</dbReference>
<keyword evidence="2" id="KW-0560">Oxidoreductase</keyword>
<dbReference type="InterPro" id="IPR013154">
    <property type="entry name" value="ADH-like_N"/>
</dbReference>
<dbReference type="EMBL" id="JABEXW010000911">
    <property type="protein sequence ID" value="KAF4951624.1"/>
    <property type="molecule type" value="Genomic_DNA"/>
</dbReference>
<protein>
    <recommendedName>
        <fullName evidence="3">Enoyl reductase (ER) domain-containing protein</fullName>
    </recommendedName>
</protein>
<dbReference type="InterPro" id="IPR047122">
    <property type="entry name" value="Trans-enoyl_RdTase-like"/>
</dbReference>
<dbReference type="PANTHER" id="PTHR45348">
    <property type="entry name" value="HYPOTHETICAL OXIDOREDUCTASE (EUROFUNG)"/>
    <property type="match status" value="1"/>
</dbReference>
<dbReference type="Proteomes" id="UP000622797">
    <property type="component" value="Unassembled WGS sequence"/>
</dbReference>
<accession>A0A8H4T5J3</accession>
<dbReference type="AlphaFoldDB" id="A0A8H4T5J3"/>
<dbReference type="OrthoDB" id="10257049at2759"/>
<dbReference type="PANTHER" id="PTHR45348:SF2">
    <property type="entry name" value="ZINC-TYPE ALCOHOL DEHYDROGENASE-LIKE PROTEIN C2E1P3.01"/>
    <property type="match status" value="1"/>
</dbReference>
<reference evidence="4" key="1">
    <citation type="journal article" date="2020" name="BMC Genomics">
        <title>Correction to: Identification and distribution of gene clusters required for synthesis of sphingolipid metabolism inhibitors in diverse species of the filamentous fungus Fusarium.</title>
        <authorList>
            <person name="Kim H.S."/>
            <person name="Lohmar J.M."/>
            <person name="Busman M."/>
            <person name="Brown D.W."/>
            <person name="Naumann T.A."/>
            <person name="Divon H.H."/>
            <person name="Lysoe E."/>
            <person name="Uhlig S."/>
            <person name="Proctor R.H."/>
        </authorList>
    </citation>
    <scope>NUCLEOTIDE SEQUENCE</scope>
    <source>
        <strain evidence="4">NRRL 20472</strain>
    </source>
</reference>
<keyword evidence="5" id="KW-1185">Reference proteome</keyword>
<dbReference type="InterPro" id="IPR011032">
    <property type="entry name" value="GroES-like_sf"/>
</dbReference>
<dbReference type="SUPFAM" id="SSF51735">
    <property type="entry name" value="NAD(P)-binding Rossmann-fold domains"/>
    <property type="match status" value="1"/>
</dbReference>
<dbReference type="InterPro" id="IPR036291">
    <property type="entry name" value="NAD(P)-bd_dom_sf"/>
</dbReference>
<comment type="caution">
    <text evidence="4">The sequence shown here is derived from an EMBL/GenBank/DDBJ whole genome shotgun (WGS) entry which is preliminary data.</text>
</comment>
<proteinExistence type="inferred from homology"/>
<organism evidence="4 5">
    <name type="scientific">Fusarium sarcochroum</name>
    <dbReference type="NCBI Taxonomy" id="1208366"/>
    <lineage>
        <taxon>Eukaryota</taxon>
        <taxon>Fungi</taxon>
        <taxon>Dikarya</taxon>
        <taxon>Ascomycota</taxon>
        <taxon>Pezizomycotina</taxon>
        <taxon>Sordariomycetes</taxon>
        <taxon>Hypocreomycetidae</taxon>
        <taxon>Hypocreales</taxon>
        <taxon>Nectriaceae</taxon>
        <taxon>Fusarium</taxon>
        <taxon>Fusarium lateritium species complex</taxon>
    </lineage>
</organism>
<comment type="similarity">
    <text evidence="1">Belongs to the zinc-containing alcohol dehydrogenase family.</text>
</comment>
<evidence type="ECO:0000313" key="5">
    <source>
        <dbReference type="Proteomes" id="UP000622797"/>
    </source>
</evidence>
<dbReference type="Gene3D" id="3.40.50.720">
    <property type="entry name" value="NAD(P)-binding Rossmann-like Domain"/>
    <property type="match status" value="1"/>
</dbReference>
<evidence type="ECO:0000259" key="3">
    <source>
        <dbReference type="SMART" id="SM00829"/>
    </source>
</evidence>
<evidence type="ECO:0000313" key="4">
    <source>
        <dbReference type="EMBL" id="KAF4951624.1"/>
    </source>
</evidence>
<dbReference type="Gene3D" id="3.90.180.10">
    <property type="entry name" value="Medium-chain alcohol dehydrogenases, catalytic domain"/>
    <property type="match status" value="1"/>
</dbReference>
<dbReference type="Pfam" id="PF08240">
    <property type="entry name" value="ADH_N"/>
    <property type="match status" value="1"/>
</dbReference>
<evidence type="ECO:0000256" key="2">
    <source>
        <dbReference type="ARBA" id="ARBA00023002"/>
    </source>
</evidence>
<sequence length="884" mass="95362">MNPSPPVNIGANVAAVIPVKQGRLTIQERPIPTPSQGELLVRNEAVAANPSDWKVQGLGAIVNKFPAVLGSDLAGVVVSVGYGVKRFQPGDRVMGFALGMVQGNNDGAALQTYTLLNEIATSHLPGNLTFEQGAVLPVAMTTASVALFADLELPMRERHVDESGAILVWSGASAVGVGAVQIAHALGWPVYATASPKHHEWLKKLGATDVWDYRDPGVAEQIGQAAKTAGLRIRGAIDARSEGSSFDLVEATLIAADSSLGGKNSTVLPWPADKPKPGGAEVRSANCFRFQKDRQDIGHWLFGHWLQESLENGSIEPAPEPRVILGGLEGAQEMLDTLKAGCGVRGERMSISPKYGSIGESRDSPHASHVDVPSSPAVMNSPHVSGAAGEDKASCAGTELNLSNGENCTLLGQLQDSTYHNHTAASIPEPWLSWFFKLFNYLQSESTPLLVRDQVAIGKSTDALTQFLQFDVANLMSLVEFWLGEGVNLPLAGPLIPSSIEAVTQLWDEMPSTSPTAPHLRDWISNLAVSLLQNTHKPIDLHRNTTVDDFFSQMTGDGLRWETVGLFITAASRAALDTMSFSPLYSGEEQGRALVRNLTYLADSCLEMCISVDHLNDLQIVLQYENLVVHSQIDGDESYHCWRRMGDLSSSLFALGFHESIDKHASAIPGFIAELRKSAFARTYTADKSLAVFLGRPPRIIKAYCDFQLPSLSADPWARESLSGTSDSQRPSDGQDIQTEELYIVGKGPINYTADTVAQFGLPAAGVISLALLNSSVDSGITQSSRTKMVQDLSVLVAEIRTGAVIQDGEPNFALFMRATQTIQSLLDSLIVWRSSTMEPEPQQSISSVLTDGWGPGNNLDPWEFEIGFWANLAEHPTLLQQDN</sequence>
<dbReference type="SMART" id="SM00829">
    <property type="entry name" value="PKS_ER"/>
    <property type="match status" value="1"/>
</dbReference>
<dbReference type="CDD" id="cd12148">
    <property type="entry name" value="fungal_TF_MHR"/>
    <property type="match status" value="1"/>
</dbReference>
<dbReference type="GO" id="GO:0016651">
    <property type="term" value="F:oxidoreductase activity, acting on NAD(P)H"/>
    <property type="evidence" value="ECO:0007669"/>
    <property type="project" value="InterPro"/>
</dbReference>